<dbReference type="Proteomes" id="UP000178114">
    <property type="component" value="Unassembled WGS sequence"/>
</dbReference>
<feature type="domain" description="Response regulatory" evidence="3">
    <location>
        <begin position="157"/>
        <end position="274"/>
    </location>
</feature>
<accession>A0A1F5WZ45</accession>
<dbReference type="EMBL" id="MFID01000023">
    <property type="protein sequence ID" value="OGF80910.1"/>
    <property type="molecule type" value="Genomic_DNA"/>
</dbReference>
<evidence type="ECO:0000256" key="2">
    <source>
        <dbReference type="PROSITE-ProRule" id="PRU00169"/>
    </source>
</evidence>
<reference evidence="4 5" key="1">
    <citation type="journal article" date="2016" name="Nat. Commun.">
        <title>Thousands of microbial genomes shed light on interconnected biogeochemical processes in an aquifer system.</title>
        <authorList>
            <person name="Anantharaman K."/>
            <person name="Brown C.T."/>
            <person name="Hug L.A."/>
            <person name="Sharon I."/>
            <person name="Castelle C.J."/>
            <person name="Probst A.J."/>
            <person name="Thomas B.C."/>
            <person name="Singh A."/>
            <person name="Wilkins M.J."/>
            <person name="Karaoz U."/>
            <person name="Brodie E.L."/>
            <person name="Williams K.H."/>
            <person name="Hubbard S.S."/>
            <person name="Banfield J.F."/>
        </authorList>
    </citation>
    <scope>NUCLEOTIDE SEQUENCE [LARGE SCALE GENOMIC DNA]</scope>
</reference>
<dbReference type="AlphaFoldDB" id="A0A1F5WZ45"/>
<dbReference type="InterPro" id="IPR050595">
    <property type="entry name" value="Bact_response_regulator"/>
</dbReference>
<feature type="domain" description="Response regulatory" evidence="3">
    <location>
        <begin position="5"/>
        <end position="121"/>
    </location>
</feature>
<dbReference type="SMART" id="SM00448">
    <property type="entry name" value="REC"/>
    <property type="match status" value="2"/>
</dbReference>
<evidence type="ECO:0000259" key="3">
    <source>
        <dbReference type="PROSITE" id="PS50110"/>
    </source>
</evidence>
<comment type="caution">
    <text evidence="4">The sequence shown here is derived from an EMBL/GenBank/DDBJ whole genome shotgun (WGS) entry which is preliminary data.</text>
</comment>
<name>A0A1F5WZ45_9BACT</name>
<dbReference type="PANTHER" id="PTHR44591">
    <property type="entry name" value="STRESS RESPONSE REGULATOR PROTEIN 1"/>
    <property type="match status" value="1"/>
</dbReference>
<dbReference type="PANTHER" id="PTHR44591:SF3">
    <property type="entry name" value="RESPONSE REGULATORY DOMAIN-CONTAINING PROTEIN"/>
    <property type="match status" value="1"/>
</dbReference>
<proteinExistence type="predicted"/>
<evidence type="ECO:0000256" key="1">
    <source>
        <dbReference type="ARBA" id="ARBA00022553"/>
    </source>
</evidence>
<dbReference type="InterPro" id="IPR001789">
    <property type="entry name" value="Sig_transdc_resp-reg_receiver"/>
</dbReference>
<dbReference type="PROSITE" id="PS50110">
    <property type="entry name" value="RESPONSE_REGULATORY"/>
    <property type="match status" value="2"/>
</dbReference>
<evidence type="ECO:0000313" key="5">
    <source>
        <dbReference type="Proteomes" id="UP000178114"/>
    </source>
</evidence>
<sequence length="279" mass="30643">MAKNKILIVEDEMVHLNVMKAKLEYEGYQIVTATDGETGYKMLDSEKPDLVLLDIMLPKMNGFEFLAKAKEEGKTGKIPIIVVSNSGQPVEIDKALKLGAKDYLIKAEFNPSDVLEKAETVLGLSPRKQVAANNKATPVSAASISPAGKDAKSGKTKILIVEDDKFLRDLILQKLQREGFDTVPALDGEEGLKLAKEKMPDLVLLDLILPGLDGFEVLKQIKADAQTKQIPVIVLSNLGQKEDMDRAFSGGAEEFMVKANFTPGEIIAKIKQILQKKYF</sequence>
<gene>
    <name evidence="4" type="ORF">A2930_04205</name>
</gene>
<keyword evidence="1 2" id="KW-0597">Phosphoprotein</keyword>
<evidence type="ECO:0000313" key="4">
    <source>
        <dbReference type="EMBL" id="OGF80910.1"/>
    </source>
</evidence>
<dbReference type="SUPFAM" id="SSF52172">
    <property type="entry name" value="CheY-like"/>
    <property type="match status" value="2"/>
</dbReference>
<dbReference type="GO" id="GO:0000160">
    <property type="term" value="P:phosphorelay signal transduction system"/>
    <property type="evidence" value="ECO:0007669"/>
    <property type="project" value="InterPro"/>
</dbReference>
<dbReference type="CDD" id="cd17574">
    <property type="entry name" value="REC_OmpR"/>
    <property type="match status" value="2"/>
</dbReference>
<organism evidence="4 5">
    <name type="scientific">Candidatus Giovannonibacteria bacterium RIFCSPLOWO2_01_FULL_45_34</name>
    <dbReference type="NCBI Taxonomy" id="1798351"/>
    <lineage>
        <taxon>Bacteria</taxon>
        <taxon>Candidatus Giovannoniibacteriota</taxon>
    </lineage>
</organism>
<dbReference type="InterPro" id="IPR011006">
    <property type="entry name" value="CheY-like_superfamily"/>
</dbReference>
<feature type="modified residue" description="4-aspartylphosphate" evidence="2">
    <location>
        <position position="206"/>
    </location>
</feature>
<dbReference type="STRING" id="1798351.A2930_04205"/>
<dbReference type="Gene3D" id="3.40.50.2300">
    <property type="match status" value="2"/>
</dbReference>
<dbReference type="Pfam" id="PF00072">
    <property type="entry name" value="Response_reg"/>
    <property type="match status" value="2"/>
</dbReference>
<protein>
    <recommendedName>
        <fullName evidence="3">Response regulatory domain-containing protein</fullName>
    </recommendedName>
</protein>
<feature type="modified residue" description="4-aspartylphosphate" evidence="2">
    <location>
        <position position="54"/>
    </location>
</feature>